<dbReference type="PANTHER" id="PTHR42887">
    <property type="entry name" value="OS12G0638800 PROTEIN"/>
    <property type="match status" value="1"/>
</dbReference>
<dbReference type="InterPro" id="IPR023166">
    <property type="entry name" value="BaiN-like_dom_sf"/>
</dbReference>
<dbReference type="AlphaFoldDB" id="A0A084J795"/>
<protein>
    <submittedName>
        <fullName evidence="6">Flavoprotein</fullName>
    </submittedName>
</protein>
<name>A0A084J795_9CLOT</name>
<dbReference type="SUPFAM" id="SSF51905">
    <property type="entry name" value="FAD/NAD(P)-binding domain"/>
    <property type="match status" value="1"/>
</dbReference>
<dbReference type="Pfam" id="PF03486">
    <property type="entry name" value="HI0933_like"/>
    <property type="match status" value="1"/>
</dbReference>
<dbReference type="InterPro" id="IPR057661">
    <property type="entry name" value="RsdA/BaiN/AoA(So)_Rossmann"/>
</dbReference>
<keyword evidence="3" id="KW-0274">FAD</keyword>
<evidence type="ECO:0000256" key="1">
    <source>
        <dbReference type="ARBA" id="ARBA00001974"/>
    </source>
</evidence>
<reference evidence="6 7" key="1">
    <citation type="submission" date="2014-07" db="EMBL/GenBank/DDBJ databases">
        <title>Draft genome of Clostridium sulfidigenes 113A isolated from sediments associated with methane hydrate from Krishna Godavari basin.</title>
        <authorList>
            <person name="Honkalas V.S."/>
            <person name="Dabir A.P."/>
            <person name="Arora P."/>
            <person name="Dhakephalkar P.K."/>
        </authorList>
    </citation>
    <scope>NUCLEOTIDE SEQUENCE [LARGE SCALE GENOMIC DNA]</scope>
    <source>
        <strain evidence="6 7">113A</strain>
    </source>
</reference>
<evidence type="ECO:0000259" key="5">
    <source>
        <dbReference type="Pfam" id="PF22780"/>
    </source>
</evidence>
<gene>
    <name evidence="6" type="ORF">IO99_18305</name>
</gene>
<comment type="caution">
    <text evidence="6">The sequence shown here is derived from an EMBL/GenBank/DDBJ whole genome shotgun (WGS) entry which is preliminary data.</text>
</comment>
<evidence type="ECO:0000256" key="3">
    <source>
        <dbReference type="ARBA" id="ARBA00022827"/>
    </source>
</evidence>
<dbReference type="InterPro" id="IPR004792">
    <property type="entry name" value="BaiN-like"/>
</dbReference>
<dbReference type="EMBL" id="JPMD01000060">
    <property type="protein sequence ID" value="KEZ84829.1"/>
    <property type="molecule type" value="Genomic_DNA"/>
</dbReference>
<evidence type="ECO:0000259" key="4">
    <source>
        <dbReference type="Pfam" id="PF03486"/>
    </source>
</evidence>
<keyword evidence="2" id="KW-0285">Flavoprotein</keyword>
<dbReference type="InterPro" id="IPR055178">
    <property type="entry name" value="RsdA/BaiN/AoA(So)-like_dom"/>
</dbReference>
<dbReference type="PRINTS" id="PR00411">
    <property type="entry name" value="PNDRDTASEI"/>
</dbReference>
<sequence length="412" mass="45967">MYHDLIIVGGGSCGIVSAIKAKDLNIDVAIIDSSDRVGKKLLITGNGRCNLTNEKLSLSRFHSDNNNFFKDIINTYDLEYTLNFFKSIGIYTCTLDSGKIYPLSLQASSVLDILRMNLSERNIPTYMNEKVLNIINPKKGYFEIITSSTAYTCKKVLLCTGGKSYTRTGSDGSGHKLAKNFGHRLINLTPGIVQLKLNYDRLKAISGVKFESSCNIEVNGEIKKQEFGEILFTDYGISGPPILQLSRIASKGILNKSSIFIHVNLLNSDYDHIVDFFETHFAVFSYRSISDNLVGIINKKLIPIILKECGITDIHMPTYSLEYEYRFKLYKLLCDWKFQVIDTNSFENAQVTIGGIDTTEVNPITLESKLTPGLYFGGEILDVDGDCGGFNLQWCWSSSSAAVNAIYNVLKD</sequence>
<evidence type="ECO:0000313" key="7">
    <source>
        <dbReference type="Proteomes" id="UP000028542"/>
    </source>
</evidence>
<dbReference type="SUPFAM" id="SSF160996">
    <property type="entry name" value="HI0933 insert domain-like"/>
    <property type="match status" value="1"/>
</dbReference>
<proteinExistence type="predicted"/>
<dbReference type="NCBIfam" id="TIGR00275">
    <property type="entry name" value="aminoacetone oxidase family FAD-binding enzyme"/>
    <property type="match status" value="1"/>
</dbReference>
<dbReference type="Pfam" id="PF22780">
    <property type="entry name" value="HI0933_like_1st"/>
    <property type="match status" value="1"/>
</dbReference>
<dbReference type="RefSeq" id="WP_035135757.1">
    <property type="nucleotide sequence ID" value="NZ_JPMD01000060.1"/>
</dbReference>
<feature type="domain" description="RsdA/BaiN/AoA(So)-like insert" evidence="5">
    <location>
        <begin position="190"/>
        <end position="351"/>
    </location>
</feature>
<dbReference type="PANTHER" id="PTHR42887:SF2">
    <property type="entry name" value="OS12G0638800 PROTEIN"/>
    <property type="match status" value="1"/>
</dbReference>
<dbReference type="STRING" id="318464.IO99_18305"/>
<accession>A0A084J795</accession>
<dbReference type="Proteomes" id="UP000028542">
    <property type="component" value="Unassembled WGS sequence"/>
</dbReference>
<comment type="cofactor">
    <cofactor evidence="1">
        <name>FAD</name>
        <dbReference type="ChEBI" id="CHEBI:57692"/>
    </cofactor>
</comment>
<dbReference type="Gene3D" id="2.40.30.10">
    <property type="entry name" value="Translation factors"/>
    <property type="match status" value="1"/>
</dbReference>
<organism evidence="6 7">
    <name type="scientific">Clostridium sulfidigenes</name>
    <dbReference type="NCBI Taxonomy" id="318464"/>
    <lineage>
        <taxon>Bacteria</taxon>
        <taxon>Bacillati</taxon>
        <taxon>Bacillota</taxon>
        <taxon>Clostridia</taxon>
        <taxon>Eubacteriales</taxon>
        <taxon>Clostridiaceae</taxon>
        <taxon>Clostridium</taxon>
    </lineage>
</organism>
<dbReference type="Gene3D" id="1.10.8.260">
    <property type="entry name" value="HI0933 insert domain-like"/>
    <property type="match status" value="1"/>
</dbReference>
<keyword evidence="7" id="KW-1185">Reference proteome</keyword>
<dbReference type="Gene3D" id="3.50.50.60">
    <property type="entry name" value="FAD/NAD(P)-binding domain"/>
    <property type="match status" value="1"/>
</dbReference>
<evidence type="ECO:0000313" key="6">
    <source>
        <dbReference type="EMBL" id="KEZ84829.1"/>
    </source>
</evidence>
<dbReference type="InterPro" id="IPR036188">
    <property type="entry name" value="FAD/NAD-bd_sf"/>
</dbReference>
<feature type="domain" description="RsdA/BaiN/AoA(So)-like Rossmann fold-like" evidence="4">
    <location>
        <begin position="4"/>
        <end position="402"/>
    </location>
</feature>
<evidence type="ECO:0000256" key="2">
    <source>
        <dbReference type="ARBA" id="ARBA00022630"/>
    </source>
</evidence>
<dbReference type="eggNOG" id="COG2081">
    <property type="taxonomic scope" value="Bacteria"/>
</dbReference>